<evidence type="ECO:0000313" key="2">
    <source>
        <dbReference type="Proteomes" id="UP000215086"/>
    </source>
</evidence>
<gene>
    <name evidence="1" type="ORF">THTE_3117</name>
</gene>
<organism evidence="1 2">
    <name type="scientific">Thermogutta terrifontis</name>
    <dbReference type="NCBI Taxonomy" id="1331910"/>
    <lineage>
        <taxon>Bacteria</taxon>
        <taxon>Pseudomonadati</taxon>
        <taxon>Planctomycetota</taxon>
        <taxon>Planctomycetia</taxon>
        <taxon>Pirellulales</taxon>
        <taxon>Thermoguttaceae</taxon>
        <taxon>Thermogutta</taxon>
    </lineage>
</organism>
<name>A0A286RID2_9BACT</name>
<dbReference type="AlphaFoldDB" id="A0A286RID2"/>
<dbReference type="KEGG" id="ttf:THTE_3117"/>
<dbReference type="EMBL" id="CP018477">
    <property type="protein sequence ID" value="ASV75719.1"/>
    <property type="molecule type" value="Genomic_DNA"/>
</dbReference>
<sequence length="37" mass="4011">MDATTAVCFLVPHTLADGRLTRCRTSPQGLGTMFGER</sequence>
<keyword evidence="2" id="KW-1185">Reference proteome</keyword>
<reference evidence="1 2" key="1">
    <citation type="journal article" name="Front. Microbiol.">
        <title>Sugar Metabolism of the First Thermophilic Planctomycete Thermogutta terrifontis: Comparative Genomic and Transcriptomic Approaches.</title>
        <authorList>
            <person name="Elcheninov A.G."/>
            <person name="Menzel P."/>
            <person name="Gudbergsdottir S.R."/>
            <person name="Slesarev A.I."/>
            <person name="Kadnikov V.V."/>
            <person name="Krogh A."/>
            <person name="Bonch-Osmolovskaya E.A."/>
            <person name="Peng X."/>
            <person name="Kublanov I.V."/>
        </authorList>
    </citation>
    <scope>NUCLEOTIDE SEQUENCE [LARGE SCALE GENOMIC DNA]</scope>
    <source>
        <strain evidence="1 2">R1</strain>
    </source>
</reference>
<protein>
    <submittedName>
        <fullName evidence="1">Uncharacterized protein</fullName>
    </submittedName>
</protein>
<evidence type="ECO:0000313" key="1">
    <source>
        <dbReference type="EMBL" id="ASV75719.1"/>
    </source>
</evidence>
<dbReference type="Proteomes" id="UP000215086">
    <property type="component" value="Chromosome"/>
</dbReference>
<accession>A0A286RID2</accession>
<proteinExistence type="predicted"/>